<proteinExistence type="predicted"/>
<reference evidence="3" key="1">
    <citation type="journal article" date="2019" name="Int. J. Syst. Evol. Microbiol.">
        <title>The Global Catalogue of Microorganisms (GCM) 10K type strain sequencing project: providing services to taxonomists for standard genome sequencing and annotation.</title>
        <authorList>
            <consortium name="The Broad Institute Genomics Platform"/>
            <consortium name="The Broad Institute Genome Sequencing Center for Infectious Disease"/>
            <person name="Wu L."/>
            <person name="Ma J."/>
        </authorList>
    </citation>
    <scope>NUCLEOTIDE SEQUENCE [LARGE SCALE GENOMIC DNA]</scope>
    <source>
        <strain evidence="3">JCM 9458</strain>
    </source>
</reference>
<dbReference type="Proteomes" id="UP001501676">
    <property type="component" value="Unassembled WGS sequence"/>
</dbReference>
<feature type="signal peptide" evidence="1">
    <location>
        <begin position="1"/>
        <end position="19"/>
    </location>
</feature>
<organism evidence="2 3">
    <name type="scientific">Cryptosporangium minutisporangium</name>
    <dbReference type="NCBI Taxonomy" id="113569"/>
    <lineage>
        <taxon>Bacteria</taxon>
        <taxon>Bacillati</taxon>
        <taxon>Actinomycetota</taxon>
        <taxon>Actinomycetes</taxon>
        <taxon>Cryptosporangiales</taxon>
        <taxon>Cryptosporangiaceae</taxon>
        <taxon>Cryptosporangium</taxon>
    </lineage>
</organism>
<dbReference type="EMBL" id="BAAAYN010000042">
    <property type="protein sequence ID" value="GAA3393324.1"/>
    <property type="molecule type" value="Genomic_DNA"/>
</dbReference>
<sequence>MRSPRRVVGYLSASSPADAAPLLAKLRTAAEVEGVNLVTCYRNSVGCGGAPPAAFGACLAVVEGGDADGVLVASWEQLAPNNLLARALCHHLRDVGGHLYIAQLARHT</sequence>
<dbReference type="RefSeq" id="WP_345731460.1">
    <property type="nucleotide sequence ID" value="NZ_BAAAYN010000042.1"/>
</dbReference>
<evidence type="ECO:0000256" key="1">
    <source>
        <dbReference type="SAM" id="SignalP"/>
    </source>
</evidence>
<gene>
    <name evidence="2" type="ORF">GCM10020369_58430</name>
</gene>
<comment type="caution">
    <text evidence="2">The sequence shown here is derived from an EMBL/GenBank/DDBJ whole genome shotgun (WGS) entry which is preliminary data.</text>
</comment>
<keyword evidence="1" id="KW-0732">Signal</keyword>
<protein>
    <recommendedName>
        <fullName evidence="4">Resolvase/invertase-type recombinase catalytic domain-containing protein</fullName>
    </recommendedName>
</protein>
<keyword evidence="3" id="KW-1185">Reference proteome</keyword>
<accession>A0ABP6T4X5</accession>
<evidence type="ECO:0000313" key="2">
    <source>
        <dbReference type="EMBL" id="GAA3393324.1"/>
    </source>
</evidence>
<feature type="chain" id="PRO_5047161550" description="Resolvase/invertase-type recombinase catalytic domain-containing protein" evidence="1">
    <location>
        <begin position="20"/>
        <end position="108"/>
    </location>
</feature>
<name>A0ABP6T4X5_9ACTN</name>
<evidence type="ECO:0008006" key="4">
    <source>
        <dbReference type="Google" id="ProtNLM"/>
    </source>
</evidence>
<evidence type="ECO:0000313" key="3">
    <source>
        <dbReference type="Proteomes" id="UP001501676"/>
    </source>
</evidence>